<gene>
    <name evidence="1" type="ORF">QL104_26165</name>
</gene>
<name>A0ABY9NEJ2_9PSED</name>
<dbReference type="EMBL" id="CP133164">
    <property type="protein sequence ID" value="WMN16800.1"/>
    <property type="molecule type" value="Genomic_DNA"/>
</dbReference>
<sequence length="68" mass="7530">MLHAENQDRLYLIAPSEEQQALVGALAFNVQDRHWLVYCALGGHQHADLPETDLLTGVSVLDLYVEAA</sequence>
<organism evidence="1 2">
    <name type="scientific">Pseudomonas piscis</name>
    <dbReference type="NCBI Taxonomy" id="2614538"/>
    <lineage>
        <taxon>Bacteria</taxon>
        <taxon>Pseudomonadati</taxon>
        <taxon>Pseudomonadota</taxon>
        <taxon>Gammaproteobacteria</taxon>
        <taxon>Pseudomonadales</taxon>
        <taxon>Pseudomonadaceae</taxon>
        <taxon>Pseudomonas</taxon>
    </lineage>
</organism>
<dbReference type="RefSeq" id="WP_085594790.1">
    <property type="nucleotide sequence ID" value="NZ_CP133164.1"/>
</dbReference>
<proteinExistence type="predicted"/>
<keyword evidence="2" id="KW-1185">Reference proteome</keyword>
<dbReference type="Proteomes" id="UP001237292">
    <property type="component" value="Chromosome"/>
</dbReference>
<evidence type="ECO:0000313" key="1">
    <source>
        <dbReference type="EMBL" id="WMN16800.1"/>
    </source>
</evidence>
<protein>
    <submittedName>
        <fullName evidence="1">Uncharacterized protein</fullName>
    </submittedName>
</protein>
<accession>A0ABY9NEJ2</accession>
<reference evidence="1 2" key="1">
    <citation type="journal article" date="2023" name="Access Microbiol">
        <title>The genome of a steinernematid-associated Pseudomonas piscis bacterium encodes the biosynthesis of insect toxins.</title>
        <authorList>
            <person name="Awori R.M."/>
            <person name="Hendre P."/>
            <person name="Amugune N.O."/>
        </authorList>
    </citation>
    <scope>NUCLEOTIDE SEQUENCE [LARGE SCALE GENOMIC DNA]</scope>
    <source>
        <strain evidence="1 2">75</strain>
    </source>
</reference>
<evidence type="ECO:0000313" key="2">
    <source>
        <dbReference type="Proteomes" id="UP001237292"/>
    </source>
</evidence>